<name>A0A9P5Q934_9AGAR</name>
<feature type="coiled-coil region" evidence="1">
    <location>
        <begin position="441"/>
        <end position="500"/>
    </location>
</feature>
<dbReference type="InterPro" id="IPR052593">
    <property type="entry name" value="MT-associated_AKAP9-binding"/>
</dbReference>
<gene>
    <name evidence="3" type="ORF">BDP27DRAFT_1312827</name>
</gene>
<dbReference type="GO" id="GO:0005794">
    <property type="term" value="C:Golgi apparatus"/>
    <property type="evidence" value="ECO:0007669"/>
    <property type="project" value="TreeGrafter"/>
</dbReference>
<evidence type="ECO:0000313" key="4">
    <source>
        <dbReference type="Proteomes" id="UP000772434"/>
    </source>
</evidence>
<dbReference type="AlphaFoldDB" id="A0A9P5Q934"/>
<proteinExistence type="predicted"/>
<dbReference type="OrthoDB" id="3271002at2759"/>
<dbReference type="PANTHER" id="PTHR46501">
    <property type="entry name" value="MYOMEGALIN"/>
    <property type="match status" value="1"/>
</dbReference>
<accession>A0A9P5Q934</accession>
<dbReference type="PANTHER" id="PTHR46501:SF10">
    <property type="entry name" value="CENTROSOMIN"/>
    <property type="match status" value="1"/>
</dbReference>
<evidence type="ECO:0000313" key="3">
    <source>
        <dbReference type="EMBL" id="KAF9076918.1"/>
    </source>
</evidence>
<evidence type="ECO:0000256" key="1">
    <source>
        <dbReference type="SAM" id="Coils"/>
    </source>
</evidence>
<evidence type="ECO:0000256" key="2">
    <source>
        <dbReference type="SAM" id="MobiDB-lite"/>
    </source>
</evidence>
<protein>
    <submittedName>
        <fullName evidence="3">Uncharacterized protein</fullName>
    </submittedName>
</protein>
<feature type="coiled-coil region" evidence="1">
    <location>
        <begin position="315"/>
        <end position="391"/>
    </location>
</feature>
<keyword evidence="1" id="KW-0175">Coiled coil</keyword>
<reference evidence="3" key="1">
    <citation type="submission" date="2020-11" db="EMBL/GenBank/DDBJ databases">
        <authorList>
            <consortium name="DOE Joint Genome Institute"/>
            <person name="Ahrendt S."/>
            <person name="Riley R."/>
            <person name="Andreopoulos W."/>
            <person name="Labutti K."/>
            <person name="Pangilinan J."/>
            <person name="Ruiz-Duenas F.J."/>
            <person name="Barrasa J.M."/>
            <person name="Sanchez-Garcia M."/>
            <person name="Camarero S."/>
            <person name="Miyauchi S."/>
            <person name="Serrano A."/>
            <person name="Linde D."/>
            <person name="Babiker R."/>
            <person name="Drula E."/>
            <person name="Ayuso-Fernandez I."/>
            <person name="Pacheco R."/>
            <person name="Padilla G."/>
            <person name="Ferreira P."/>
            <person name="Barriuso J."/>
            <person name="Kellner H."/>
            <person name="Castanera R."/>
            <person name="Alfaro M."/>
            <person name="Ramirez L."/>
            <person name="Pisabarro A.G."/>
            <person name="Kuo A."/>
            <person name="Tritt A."/>
            <person name="Lipzen A."/>
            <person name="He G."/>
            <person name="Yan M."/>
            <person name="Ng V."/>
            <person name="Cullen D."/>
            <person name="Martin F."/>
            <person name="Rosso M.-N."/>
            <person name="Henrissat B."/>
            <person name="Hibbett D."/>
            <person name="Martinez A.T."/>
            <person name="Grigoriev I.V."/>
        </authorList>
    </citation>
    <scope>NUCLEOTIDE SEQUENCE</scope>
    <source>
        <strain evidence="3">AH 40177</strain>
    </source>
</reference>
<dbReference type="GO" id="GO:1903358">
    <property type="term" value="P:regulation of Golgi organization"/>
    <property type="evidence" value="ECO:0007669"/>
    <property type="project" value="TreeGrafter"/>
</dbReference>
<keyword evidence="4" id="KW-1185">Reference proteome</keyword>
<dbReference type="GO" id="GO:0090063">
    <property type="term" value="P:positive regulation of microtubule nucleation"/>
    <property type="evidence" value="ECO:0007669"/>
    <property type="project" value="TreeGrafter"/>
</dbReference>
<sequence length="656" mass="73012">MVSKNLTYAQHCLMAFCKLMENQSRKTEFRITYIKTQAKNNATKMGIKLGPNCDTYFRKAILGMVDNGILVTGRSRGSYAFSPLAKRQLAEGRRVLSNVQMSPDHKDRALSDHVLRGIKRAGDDIEATPSKRQRRNSVSVEVARHPKRNAMRSIPSKKSMQALGHPEVTRDQSMEMRAWSRSPSPLTDLDDDDEVENEAPGFDLPQTFNMLPRTREQMPVENPRIPAATPVGLNRTSSLFSTKSQQATPPASNYGDDEGFRMDYSVDASALNEQQIPVARAYLATPGSSPIRGSTPIRPTRFNAYPFQTNSQCNMDSLSAQLAVAEEENRSLRAEESGYVSTISVMNGQMRTLQERCVQAEAQLAQLDKQKSTLEASLDLSVRQRSELEEQCNEGATAIASLQQSSETKDQTITTLGRELQDIKEALNSRTHDLHGAQQMFTEAQEQLITLQSQVEARENESALKLAAIQITLQAVNEALHRKTGEIDQLQSRLKQALETVGLHETALEQAKTAHAVEVEQDHTRITSLEASLSSAEDVAAELRADIGTALTGCHTLQTEVKEMTSEKTRLMVELETERGDCADVKAQLEEALGHLHEKEVELQEMEELRTIDARTIKTLRDTFVGVQAAQMQHWAEIPAEVTQASPAPRRSRFSL</sequence>
<feature type="region of interest" description="Disordered" evidence="2">
    <location>
        <begin position="147"/>
        <end position="187"/>
    </location>
</feature>
<dbReference type="Proteomes" id="UP000772434">
    <property type="component" value="Unassembled WGS sequence"/>
</dbReference>
<dbReference type="EMBL" id="JADNRY010000005">
    <property type="protein sequence ID" value="KAF9076918.1"/>
    <property type="molecule type" value="Genomic_DNA"/>
</dbReference>
<dbReference type="GO" id="GO:0060090">
    <property type="term" value="F:molecular adaptor activity"/>
    <property type="evidence" value="ECO:0007669"/>
    <property type="project" value="TreeGrafter"/>
</dbReference>
<dbReference type="Gene3D" id="1.10.287.1490">
    <property type="match status" value="1"/>
</dbReference>
<organism evidence="3 4">
    <name type="scientific">Rhodocollybia butyracea</name>
    <dbReference type="NCBI Taxonomy" id="206335"/>
    <lineage>
        <taxon>Eukaryota</taxon>
        <taxon>Fungi</taxon>
        <taxon>Dikarya</taxon>
        <taxon>Basidiomycota</taxon>
        <taxon>Agaricomycotina</taxon>
        <taxon>Agaricomycetes</taxon>
        <taxon>Agaricomycetidae</taxon>
        <taxon>Agaricales</taxon>
        <taxon>Marasmiineae</taxon>
        <taxon>Omphalotaceae</taxon>
        <taxon>Rhodocollybia</taxon>
    </lineage>
</organism>
<comment type="caution">
    <text evidence="3">The sequence shown here is derived from an EMBL/GenBank/DDBJ whole genome shotgun (WGS) entry which is preliminary data.</text>
</comment>